<sequence>MPTARDAANTSGTGYNYWSECVPGMAQMSSVASLAEVGPFEQCGAPARFECVGMDSSGATRGPPVAQHRGRRSS</sequence>
<evidence type="ECO:0000313" key="2">
    <source>
        <dbReference type="EMBL" id="SJM28257.1"/>
    </source>
</evidence>
<evidence type="ECO:0000313" key="3">
    <source>
        <dbReference type="Proteomes" id="UP000245698"/>
    </source>
</evidence>
<feature type="region of interest" description="Disordered" evidence="1">
    <location>
        <begin position="54"/>
        <end position="74"/>
    </location>
</feature>
<dbReference type="AlphaFoldDB" id="A0A2P9AAZ4"/>
<evidence type="ECO:0000256" key="1">
    <source>
        <dbReference type="SAM" id="MobiDB-lite"/>
    </source>
</evidence>
<gene>
    <name evidence="2" type="ORF">BQ8482_110187</name>
</gene>
<accession>A0A2P9AAZ4</accession>
<organism evidence="2 3">
    <name type="scientific">Mesorhizobium delmotii</name>
    <dbReference type="NCBI Taxonomy" id="1631247"/>
    <lineage>
        <taxon>Bacteria</taxon>
        <taxon>Pseudomonadati</taxon>
        <taxon>Pseudomonadota</taxon>
        <taxon>Alphaproteobacteria</taxon>
        <taxon>Hyphomicrobiales</taxon>
        <taxon>Phyllobacteriaceae</taxon>
        <taxon>Mesorhizobium</taxon>
    </lineage>
</organism>
<keyword evidence="3" id="KW-1185">Reference proteome</keyword>
<reference evidence="3" key="1">
    <citation type="submission" date="2016-12" db="EMBL/GenBank/DDBJ databases">
        <authorList>
            <person name="Brunel B."/>
        </authorList>
    </citation>
    <scope>NUCLEOTIDE SEQUENCE [LARGE SCALE GENOMIC DNA]</scope>
</reference>
<proteinExistence type="predicted"/>
<name>A0A2P9AAZ4_9HYPH</name>
<dbReference type="EMBL" id="FUIG01000013">
    <property type="protein sequence ID" value="SJM28257.1"/>
    <property type="molecule type" value="Genomic_DNA"/>
</dbReference>
<dbReference type="Proteomes" id="UP000245698">
    <property type="component" value="Unassembled WGS sequence"/>
</dbReference>
<protein>
    <submittedName>
        <fullName evidence="2">Uncharacterized protein</fullName>
    </submittedName>
</protein>